<keyword evidence="1" id="KW-0677">Repeat</keyword>
<dbReference type="PANTHER" id="PTHR48108">
    <property type="entry name" value="CBS DOMAIN-CONTAINING PROTEIN CBSX2, CHLOROPLASTIC"/>
    <property type="match status" value="1"/>
</dbReference>
<sequence length="279" mass="31201">MKVEDVMTTTVIVMPDTQQVSYARNLMLKHGISHIVVVDSERKPVGIVTEKDITRKLRVAGPTWRRRPIDKISIKRVMSKDIITVPANADIREAVDIMLRNNISSLPVVEDGKLVGIITKTDLLRVYNEKCKGRWKVSDLMTKDVITVTENHTIAHVTSLMEENKIGRIIVIKDGEPIGIITSENISFAQLEDPETGVPLEKIYFIGRASKEKKKVRLVSMLTAGDIMTEDLIKLEENADAVEAANIMLKEKISGIPIVDEKNQLKGIITKTDIIKGIQ</sequence>
<dbReference type="GeneID" id="71964710"/>
<dbReference type="InterPro" id="IPR046342">
    <property type="entry name" value="CBS_dom_sf"/>
</dbReference>
<keyword evidence="5" id="KW-1185">Reference proteome</keyword>
<feature type="domain" description="CBS" evidence="3">
    <location>
        <begin position="141"/>
        <end position="196"/>
    </location>
</feature>
<evidence type="ECO:0000313" key="4">
    <source>
        <dbReference type="EMBL" id="BDH78823.1"/>
    </source>
</evidence>
<organism evidence="4 5">
    <name type="scientific">Methanothermobacter tenebrarum</name>
    <dbReference type="NCBI Taxonomy" id="680118"/>
    <lineage>
        <taxon>Archaea</taxon>
        <taxon>Methanobacteriati</taxon>
        <taxon>Methanobacteriota</taxon>
        <taxon>Methanomada group</taxon>
        <taxon>Methanobacteria</taxon>
        <taxon>Methanobacteriales</taxon>
        <taxon>Methanobacteriaceae</taxon>
        <taxon>Methanothermobacter</taxon>
    </lineage>
</organism>
<dbReference type="InterPro" id="IPR051462">
    <property type="entry name" value="CBS_domain-containing"/>
</dbReference>
<dbReference type="EMBL" id="AP025698">
    <property type="protein sequence ID" value="BDH78823.1"/>
    <property type="molecule type" value="Genomic_DNA"/>
</dbReference>
<dbReference type="RefSeq" id="WP_248564691.1">
    <property type="nucleotide sequence ID" value="NZ_AP025698.1"/>
</dbReference>
<feature type="domain" description="CBS" evidence="3">
    <location>
        <begin position="78"/>
        <end position="137"/>
    </location>
</feature>
<evidence type="ECO:0000313" key="5">
    <source>
        <dbReference type="Proteomes" id="UP000831817"/>
    </source>
</evidence>
<keyword evidence="2" id="KW-0129">CBS domain</keyword>
<evidence type="ECO:0000259" key="3">
    <source>
        <dbReference type="PROSITE" id="PS51371"/>
    </source>
</evidence>
<dbReference type="Pfam" id="PF00571">
    <property type="entry name" value="CBS"/>
    <property type="match status" value="4"/>
</dbReference>
<dbReference type="PANTHER" id="PTHR48108:SF26">
    <property type="entry name" value="CBS DOMAIN-CONTAINING PROTEIN DDB_G0289609"/>
    <property type="match status" value="1"/>
</dbReference>
<name>A0ABN6PAA9_9EURY</name>
<feature type="domain" description="CBS" evidence="3">
    <location>
        <begin position="228"/>
        <end position="279"/>
    </location>
</feature>
<accession>A0ABN6PAA9</accession>
<dbReference type="PROSITE" id="PS51371">
    <property type="entry name" value="CBS"/>
    <property type="match status" value="4"/>
</dbReference>
<dbReference type="Proteomes" id="UP000831817">
    <property type="component" value="Chromosome"/>
</dbReference>
<proteinExistence type="predicted"/>
<dbReference type="Gene3D" id="3.10.580.10">
    <property type="entry name" value="CBS-domain"/>
    <property type="match status" value="3"/>
</dbReference>
<reference evidence="4 5" key="1">
    <citation type="submission" date="2022-04" db="EMBL/GenBank/DDBJ databases">
        <title>Complete genome of Methanothermobacter tenebrarum strain RMAS.</title>
        <authorList>
            <person name="Nakamura K."/>
            <person name="Oshima K."/>
            <person name="Hattori M."/>
            <person name="Kamagata Y."/>
            <person name="Takamizawa K."/>
        </authorList>
    </citation>
    <scope>NUCLEOTIDE SEQUENCE [LARGE SCALE GENOMIC DNA]</scope>
    <source>
        <strain evidence="4 5">RMAS</strain>
    </source>
</reference>
<evidence type="ECO:0000256" key="2">
    <source>
        <dbReference type="PROSITE-ProRule" id="PRU00703"/>
    </source>
</evidence>
<gene>
    <name evidence="4" type="ORF">MTTB_02020</name>
</gene>
<dbReference type="CDD" id="cd04584">
    <property type="entry name" value="CBS_pair_AcuB_like"/>
    <property type="match status" value="1"/>
</dbReference>
<dbReference type="SMART" id="SM00116">
    <property type="entry name" value="CBS"/>
    <property type="match status" value="4"/>
</dbReference>
<dbReference type="InterPro" id="IPR000644">
    <property type="entry name" value="CBS_dom"/>
</dbReference>
<evidence type="ECO:0000256" key="1">
    <source>
        <dbReference type="ARBA" id="ARBA00022737"/>
    </source>
</evidence>
<dbReference type="SUPFAM" id="SSF54631">
    <property type="entry name" value="CBS-domain pair"/>
    <property type="match status" value="2"/>
</dbReference>
<protein>
    <submittedName>
        <fullName evidence="4">Inosine-5-monophosphate dehydrogenase</fullName>
    </submittedName>
</protein>
<feature type="domain" description="CBS" evidence="3">
    <location>
        <begin position="7"/>
        <end position="63"/>
    </location>
</feature>